<comment type="caution">
    <text evidence="3">The sequence shown here is derived from an EMBL/GenBank/DDBJ whole genome shotgun (WGS) entry which is preliminary data.</text>
</comment>
<dbReference type="Gene3D" id="1.20.120.1760">
    <property type="match status" value="1"/>
</dbReference>
<keyword evidence="1" id="KW-0808">Transferase</keyword>
<dbReference type="Pfam" id="PF01066">
    <property type="entry name" value="CDP-OH_P_transf"/>
    <property type="match status" value="1"/>
</dbReference>
<evidence type="ECO:0000256" key="1">
    <source>
        <dbReference type="ARBA" id="ARBA00022679"/>
    </source>
</evidence>
<accession>A0A0F9LAM0</accession>
<dbReference type="InterPro" id="IPR000462">
    <property type="entry name" value="CDP-OH_P_trans"/>
</dbReference>
<sequence length="198" mass="21095">MSRLLPRSAPRWLIDPIVGALAGVGVTPNMLTLAGVLGNAGAAFLAARGDFLPAGIVMLAASSLDMLDGALARATGKATRFGSVFDAVTDRVSEAAVLFGLLFYFSDRGGRQEELLIFAAVVTSFLVSYTRARAEIVDVPMREGLFGRPERVIVLAAGLIIDQVTVALWIVAVAAAVTAIQRLALVWLRVRRSDNQER</sequence>
<keyword evidence="2" id="KW-1133">Transmembrane helix</keyword>
<gene>
    <name evidence="3" type="ORF">LCGC14_1534610</name>
</gene>
<evidence type="ECO:0000313" key="3">
    <source>
        <dbReference type="EMBL" id="KKM61145.1"/>
    </source>
</evidence>
<keyword evidence="2" id="KW-0812">Transmembrane</keyword>
<protein>
    <recommendedName>
        <fullName evidence="4">CDP-alcohol phosphatidyltransferase family protein</fullName>
    </recommendedName>
</protein>
<dbReference type="GO" id="GO:0016780">
    <property type="term" value="F:phosphotransferase activity, for other substituted phosphate groups"/>
    <property type="evidence" value="ECO:0007669"/>
    <property type="project" value="InterPro"/>
</dbReference>
<feature type="transmembrane region" description="Helical" evidence="2">
    <location>
        <begin position="152"/>
        <end position="180"/>
    </location>
</feature>
<proteinExistence type="predicted"/>
<reference evidence="3" key="1">
    <citation type="journal article" date="2015" name="Nature">
        <title>Complex archaea that bridge the gap between prokaryotes and eukaryotes.</title>
        <authorList>
            <person name="Spang A."/>
            <person name="Saw J.H."/>
            <person name="Jorgensen S.L."/>
            <person name="Zaremba-Niedzwiedzka K."/>
            <person name="Martijn J."/>
            <person name="Lind A.E."/>
            <person name="van Eijk R."/>
            <person name="Schleper C."/>
            <person name="Guy L."/>
            <person name="Ettema T.J."/>
        </authorList>
    </citation>
    <scope>NUCLEOTIDE SEQUENCE</scope>
</reference>
<keyword evidence="2" id="KW-0472">Membrane</keyword>
<evidence type="ECO:0008006" key="4">
    <source>
        <dbReference type="Google" id="ProtNLM"/>
    </source>
</evidence>
<dbReference type="GO" id="GO:0008654">
    <property type="term" value="P:phospholipid biosynthetic process"/>
    <property type="evidence" value="ECO:0007669"/>
    <property type="project" value="InterPro"/>
</dbReference>
<dbReference type="InterPro" id="IPR048254">
    <property type="entry name" value="CDP_ALCOHOL_P_TRANSF_CS"/>
</dbReference>
<name>A0A0F9LAM0_9ZZZZ</name>
<dbReference type="AlphaFoldDB" id="A0A0F9LAM0"/>
<organism evidence="3">
    <name type="scientific">marine sediment metagenome</name>
    <dbReference type="NCBI Taxonomy" id="412755"/>
    <lineage>
        <taxon>unclassified sequences</taxon>
        <taxon>metagenomes</taxon>
        <taxon>ecological metagenomes</taxon>
    </lineage>
</organism>
<dbReference type="EMBL" id="LAZR01011543">
    <property type="protein sequence ID" value="KKM61145.1"/>
    <property type="molecule type" value="Genomic_DNA"/>
</dbReference>
<dbReference type="InterPro" id="IPR043130">
    <property type="entry name" value="CDP-OH_PTrfase_TM_dom"/>
</dbReference>
<dbReference type="GO" id="GO:0016020">
    <property type="term" value="C:membrane"/>
    <property type="evidence" value="ECO:0007669"/>
    <property type="project" value="InterPro"/>
</dbReference>
<evidence type="ECO:0000256" key="2">
    <source>
        <dbReference type="SAM" id="Phobius"/>
    </source>
</evidence>
<dbReference type="PROSITE" id="PS00379">
    <property type="entry name" value="CDP_ALCOHOL_P_TRANSF"/>
    <property type="match status" value="1"/>
</dbReference>